<sequence>MKWDGVILEFKGLKLELLGEPILDFIHNDFYHCTAKAIDGYYYDLSVSLDEKTVYDIALI</sequence>
<gene>
    <name evidence="1" type="ORF">F7732_00525</name>
</gene>
<dbReference type="Proteomes" id="UP000441354">
    <property type="component" value="Unassembled WGS sequence"/>
</dbReference>
<organism evidence="1 2">
    <name type="scientific">Bacillus mesophilum</name>
    <dbReference type="NCBI Taxonomy" id="1071718"/>
    <lineage>
        <taxon>Bacteria</taxon>
        <taxon>Bacillati</taxon>
        <taxon>Bacillota</taxon>
        <taxon>Bacilli</taxon>
        <taxon>Bacillales</taxon>
        <taxon>Bacillaceae</taxon>
        <taxon>Bacillus</taxon>
    </lineage>
</organism>
<dbReference type="RefSeq" id="WP_151571777.1">
    <property type="nucleotide sequence ID" value="NZ_WBOT01000001.1"/>
</dbReference>
<protein>
    <submittedName>
        <fullName evidence="1">Uncharacterized protein</fullName>
    </submittedName>
</protein>
<proteinExistence type="predicted"/>
<keyword evidence="2" id="KW-1185">Reference proteome</keyword>
<evidence type="ECO:0000313" key="1">
    <source>
        <dbReference type="EMBL" id="KAB2335093.1"/>
    </source>
</evidence>
<reference evidence="1 2" key="1">
    <citation type="journal article" date="2014" name="Arch. Microbiol.">
        <title>Bacillus mesophilum sp. nov., strain IITR-54T, a novel 4-chlorobiphenyl dechlorinating bacterium.</title>
        <authorList>
            <person name="Manickam N."/>
            <person name="Singh N.K."/>
            <person name="Bajaj A."/>
            <person name="Kumar R.M."/>
            <person name="Kaur G."/>
            <person name="Kaur N."/>
            <person name="Bala M."/>
            <person name="Kumar A."/>
            <person name="Mayilraj S."/>
        </authorList>
    </citation>
    <scope>NUCLEOTIDE SEQUENCE [LARGE SCALE GENOMIC DNA]</scope>
    <source>
        <strain evidence="1 2">IITR-54</strain>
    </source>
</reference>
<name>A0A7V7RPA8_9BACI</name>
<evidence type="ECO:0000313" key="2">
    <source>
        <dbReference type="Proteomes" id="UP000441354"/>
    </source>
</evidence>
<comment type="caution">
    <text evidence="1">The sequence shown here is derived from an EMBL/GenBank/DDBJ whole genome shotgun (WGS) entry which is preliminary data.</text>
</comment>
<dbReference type="AlphaFoldDB" id="A0A7V7RPA8"/>
<dbReference type="EMBL" id="WBOT01000001">
    <property type="protein sequence ID" value="KAB2335093.1"/>
    <property type="molecule type" value="Genomic_DNA"/>
</dbReference>
<accession>A0A7V7RPA8</accession>